<keyword evidence="2" id="KW-0418">Kinase</keyword>
<dbReference type="SMART" id="SM00382">
    <property type="entry name" value="AAA"/>
    <property type="match status" value="1"/>
</dbReference>
<organism evidence="2 3">
    <name type="scientific">Candidatus Coprosoma intestinipullorum</name>
    <dbReference type="NCBI Taxonomy" id="2840752"/>
    <lineage>
        <taxon>Bacteria</taxon>
        <taxon>Bacillati</taxon>
        <taxon>Bacillota</taxon>
        <taxon>Bacillota incertae sedis</taxon>
        <taxon>Candidatus Coprosoma</taxon>
    </lineage>
</organism>
<reference evidence="2" key="2">
    <citation type="journal article" date="2021" name="PeerJ">
        <title>Extensive microbial diversity within the chicken gut microbiome revealed by metagenomics and culture.</title>
        <authorList>
            <person name="Gilroy R."/>
            <person name="Ravi A."/>
            <person name="Getino M."/>
            <person name="Pursley I."/>
            <person name="Horton D.L."/>
            <person name="Alikhan N.F."/>
            <person name="Baker D."/>
            <person name="Gharbi K."/>
            <person name="Hall N."/>
            <person name="Watson M."/>
            <person name="Adriaenssens E.M."/>
            <person name="Foster-Nyarko E."/>
            <person name="Jarju S."/>
            <person name="Secka A."/>
            <person name="Antonio M."/>
            <person name="Oren A."/>
            <person name="Chaudhuri R.R."/>
            <person name="La Ragione R."/>
            <person name="Hildebrand F."/>
            <person name="Pallen M.J."/>
        </authorList>
    </citation>
    <scope>NUCLEOTIDE SEQUENCE</scope>
    <source>
        <strain evidence="2">CHK147-3167</strain>
    </source>
</reference>
<dbReference type="InterPro" id="IPR003593">
    <property type="entry name" value="AAA+_ATPase"/>
</dbReference>
<dbReference type="InterPro" id="IPR018163">
    <property type="entry name" value="Thr/Ala-tRNA-synth_IIc_edit"/>
</dbReference>
<dbReference type="SUPFAM" id="SSF52540">
    <property type="entry name" value="P-loop containing nucleoside triphosphate hydrolases"/>
    <property type="match status" value="1"/>
</dbReference>
<name>A0A9D0ZS49_9FIRM</name>
<keyword evidence="2" id="KW-0808">Transferase</keyword>
<gene>
    <name evidence="2" type="ORF">IAB27_07880</name>
</gene>
<dbReference type="Pfam" id="PF00485">
    <property type="entry name" value="PRK"/>
    <property type="match status" value="1"/>
</dbReference>
<comment type="caution">
    <text evidence="2">The sequence shown here is derived from an EMBL/GenBank/DDBJ whole genome shotgun (WGS) entry which is preliminary data.</text>
</comment>
<dbReference type="CDD" id="cd02028">
    <property type="entry name" value="UMPK_like"/>
    <property type="match status" value="1"/>
</dbReference>
<accession>A0A9D0ZS49</accession>
<sequence length="551" mass="63754">MKNVKLKYKNIYIDNIVPGTKLFEISKIVQDEYKYPIVGAKLGEFNVGLNTEIKANNKVEFYDLSTTTGNRIYARSLEFLVTVAAKKVIDETSDILINYSLDNGIFCEITGQRITKITIQKIEEVMREMVQRQIPYQEMYVDRFEAINYFKKHHQMDKVENLRFTTNKTITLHSLDGVYDNFFGPLVYNTGVIDKFKIIYLKENSFIITYPGQDDPEHIKEYVHHKQTFDTYKAYQEWGRLIGISTVSDLNKLGTESVYDSAVDLFEAHYEDQLFEVSKKIKKDEDRIKIILIAGPSSSGKTTTANKLSLYLKVQGITSYRISLDDYFVDRSKMPKDENGNYDFASIKAIDTRLFNDNLNKLLKGEKIKIPHYDFVSGENTITDNTLHIKENDVIIVEGIHTLNDELTKSIPRENKFKIFISPLMHLKIDNHNRVHTTDVRKIRRIVRDNRTRGTKAEDTLKMWPNVDKEARENIYPYQDDADEVINSSLGYELNVLRTYAEPLLYGIESSSKAYPEAIRLINLLRNFLPITSEIVPKDSVLREFIGGGIE</sequence>
<dbReference type="Proteomes" id="UP000886786">
    <property type="component" value="Unassembled WGS sequence"/>
</dbReference>
<dbReference type="InterPro" id="IPR006083">
    <property type="entry name" value="PRK/URK"/>
</dbReference>
<dbReference type="GO" id="GO:0016301">
    <property type="term" value="F:kinase activity"/>
    <property type="evidence" value="ECO:0007669"/>
    <property type="project" value="UniProtKB-KW"/>
</dbReference>
<dbReference type="GO" id="GO:0005524">
    <property type="term" value="F:ATP binding"/>
    <property type="evidence" value="ECO:0007669"/>
    <property type="project" value="InterPro"/>
</dbReference>
<feature type="domain" description="AAA+ ATPase" evidence="1">
    <location>
        <begin position="287"/>
        <end position="448"/>
    </location>
</feature>
<dbReference type="SUPFAM" id="SSF55186">
    <property type="entry name" value="ThrRS/AlaRS common domain"/>
    <property type="match status" value="1"/>
</dbReference>
<protein>
    <submittedName>
        <fullName evidence="2">Nucleoside kinase</fullName>
    </submittedName>
</protein>
<evidence type="ECO:0000313" key="3">
    <source>
        <dbReference type="Proteomes" id="UP000886786"/>
    </source>
</evidence>
<dbReference type="Gene3D" id="3.40.50.300">
    <property type="entry name" value="P-loop containing nucleotide triphosphate hydrolases"/>
    <property type="match status" value="1"/>
</dbReference>
<evidence type="ECO:0000313" key="2">
    <source>
        <dbReference type="EMBL" id="HIQ91511.1"/>
    </source>
</evidence>
<dbReference type="Gene3D" id="3.30.980.10">
    <property type="entry name" value="Threonyl-trna Synthetase, Chain A, domain 2"/>
    <property type="match status" value="1"/>
</dbReference>
<proteinExistence type="predicted"/>
<dbReference type="AlphaFoldDB" id="A0A9D0ZS49"/>
<dbReference type="PANTHER" id="PTHR10285">
    <property type="entry name" value="URIDINE KINASE"/>
    <property type="match status" value="1"/>
</dbReference>
<dbReference type="InterPro" id="IPR027417">
    <property type="entry name" value="P-loop_NTPase"/>
</dbReference>
<dbReference type="EMBL" id="DVFV01000135">
    <property type="protein sequence ID" value="HIQ91511.1"/>
    <property type="molecule type" value="Genomic_DNA"/>
</dbReference>
<reference evidence="2" key="1">
    <citation type="submission" date="2020-10" db="EMBL/GenBank/DDBJ databases">
        <authorList>
            <person name="Gilroy R."/>
        </authorList>
    </citation>
    <scope>NUCLEOTIDE SEQUENCE</scope>
    <source>
        <strain evidence="2">CHK147-3167</strain>
    </source>
</reference>
<evidence type="ECO:0000259" key="1">
    <source>
        <dbReference type="SMART" id="SM00382"/>
    </source>
</evidence>